<dbReference type="Pfam" id="PF05002">
    <property type="entry name" value="SGS"/>
    <property type="match status" value="1"/>
</dbReference>
<evidence type="ECO:0000313" key="5">
    <source>
        <dbReference type="EMBL" id="ODV93796.1"/>
    </source>
</evidence>
<dbReference type="OrthoDB" id="1898560at2759"/>
<feature type="domain" description="CS" evidence="4">
    <location>
        <begin position="155"/>
        <end position="247"/>
    </location>
</feature>
<gene>
    <name evidence="5" type="ORF">PACTADRAFT_77299</name>
</gene>
<organism evidence="5 6">
    <name type="scientific">Pachysolen tannophilus NRRL Y-2460</name>
    <dbReference type="NCBI Taxonomy" id="669874"/>
    <lineage>
        <taxon>Eukaryota</taxon>
        <taxon>Fungi</taxon>
        <taxon>Dikarya</taxon>
        <taxon>Ascomycota</taxon>
        <taxon>Saccharomycotina</taxon>
        <taxon>Pichiomycetes</taxon>
        <taxon>Pachysolenaceae</taxon>
        <taxon>Pachysolen</taxon>
    </lineage>
</organism>
<comment type="similarity">
    <text evidence="1">Belongs to the SGT1 family.</text>
</comment>
<evidence type="ECO:0000259" key="4">
    <source>
        <dbReference type="PROSITE" id="PS51203"/>
    </source>
</evidence>
<dbReference type="Proteomes" id="UP000094236">
    <property type="component" value="Unassembled WGS sequence"/>
</dbReference>
<proteinExistence type="inferred from homology"/>
<dbReference type="EMBL" id="KV454017">
    <property type="protein sequence ID" value="ODV93796.1"/>
    <property type="molecule type" value="Genomic_DNA"/>
</dbReference>
<dbReference type="InterPro" id="IPR044563">
    <property type="entry name" value="Sgt1-like"/>
</dbReference>
<dbReference type="PROSITE" id="PS51203">
    <property type="entry name" value="CS"/>
    <property type="match status" value="1"/>
</dbReference>
<feature type="domain" description="SGS" evidence="3">
    <location>
        <begin position="276"/>
        <end position="364"/>
    </location>
</feature>
<dbReference type="Gene3D" id="2.60.40.790">
    <property type="match status" value="1"/>
</dbReference>
<evidence type="ECO:0000256" key="1">
    <source>
        <dbReference type="ARBA" id="ARBA00008509"/>
    </source>
</evidence>
<name>A0A1E4TPV4_PACTA</name>
<dbReference type="SUPFAM" id="SSF49764">
    <property type="entry name" value="HSP20-like chaperones"/>
    <property type="match status" value="1"/>
</dbReference>
<dbReference type="CDD" id="cd06466">
    <property type="entry name" value="p23_CS_SGT1_like"/>
    <property type="match status" value="1"/>
</dbReference>
<protein>
    <submittedName>
        <fullName evidence="5">Uncharacterized protein</fullName>
    </submittedName>
</protein>
<dbReference type="Gene3D" id="1.25.40.10">
    <property type="entry name" value="Tetratricopeptide repeat domain"/>
    <property type="match status" value="1"/>
</dbReference>
<dbReference type="Pfam" id="PF13181">
    <property type="entry name" value="TPR_8"/>
    <property type="match status" value="2"/>
</dbReference>
<dbReference type="AlphaFoldDB" id="A0A1E4TPV4"/>
<dbReference type="PANTHER" id="PTHR45862">
    <property type="entry name" value="PROTEIN SGT1 HOMOLOG"/>
    <property type="match status" value="1"/>
</dbReference>
<dbReference type="Pfam" id="PF04969">
    <property type="entry name" value="CS"/>
    <property type="match status" value="1"/>
</dbReference>
<dbReference type="InterPro" id="IPR007699">
    <property type="entry name" value="SGS_dom"/>
</dbReference>
<feature type="compositionally biased region" description="Acidic residues" evidence="2">
    <location>
        <begin position="292"/>
        <end position="303"/>
    </location>
</feature>
<dbReference type="SMART" id="SM00028">
    <property type="entry name" value="TPR"/>
    <property type="match status" value="3"/>
</dbReference>
<evidence type="ECO:0000313" key="6">
    <source>
        <dbReference type="Proteomes" id="UP000094236"/>
    </source>
</evidence>
<sequence length="364" mass="41715">MSVTSYTKKGDELSAKDKYEEAIEQYGLALKAENNSFKPLYGRSICYQRLKQNDLAIKDLEKCLDIALERGHREKIALVYFRLAIVYFNINSVALSLENLNKAIQYGCNDPSLSIWKAKITQRAERNEEDQKKLVQQNINNTTELNSKSNVSNTQLKPRFDYYQSSESVTVDFFLKNVDKENLILDFQEDSVTILLKDEKADSQLKYTISPLFDKINVQQSTYRVLKTKIEITLAKETKGIKWNSLEKTGNESGSQVSQNHFSTIKQSDQHLLTSSYPTSSKKGKNWSEIKIDDEDDEKEEADADENAFFRQLYANADDDTRRAMMKSFIESNGTALSTNWETAKDEKYDINAPSGVTPKKWNS</sequence>
<evidence type="ECO:0000256" key="2">
    <source>
        <dbReference type="SAM" id="MobiDB-lite"/>
    </source>
</evidence>
<evidence type="ECO:0000259" key="3">
    <source>
        <dbReference type="PROSITE" id="PS51048"/>
    </source>
</evidence>
<dbReference type="PROSITE" id="PS51048">
    <property type="entry name" value="SGS"/>
    <property type="match status" value="1"/>
</dbReference>
<dbReference type="InterPro" id="IPR007052">
    <property type="entry name" value="CS_dom"/>
</dbReference>
<accession>A0A1E4TPV4</accession>
<feature type="region of interest" description="Disordered" evidence="2">
    <location>
        <begin position="267"/>
        <end position="303"/>
    </location>
</feature>
<dbReference type="STRING" id="669874.A0A1E4TPV4"/>
<dbReference type="InterPro" id="IPR011990">
    <property type="entry name" value="TPR-like_helical_dom_sf"/>
</dbReference>
<keyword evidence="6" id="KW-1185">Reference proteome</keyword>
<dbReference type="GO" id="GO:0051087">
    <property type="term" value="F:protein-folding chaperone binding"/>
    <property type="evidence" value="ECO:0007669"/>
    <property type="project" value="InterPro"/>
</dbReference>
<feature type="compositionally biased region" description="Polar residues" evidence="2">
    <location>
        <begin position="267"/>
        <end position="281"/>
    </location>
</feature>
<reference evidence="6" key="1">
    <citation type="submission" date="2016-05" db="EMBL/GenBank/DDBJ databases">
        <title>Comparative genomics of biotechnologically important yeasts.</title>
        <authorList>
            <consortium name="DOE Joint Genome Institute"/>
            <person name="Riley R."/>
            <person name="Haridas S."/>
            <person name="Wolfe K.H."/>
            <person name="Lopes M.R."/>
            <person name="Hittinger C.T."/>
            <person name="Goker M."/>
            <person name="Salamov A."/>
            <person name="Wisecaver J."/>
            <person name="Long T.M."/>
            <person name="Aerts A.L."/>
            <person name="Barry K."/>
            <person name="Choi C."/>
            <person name="Clum A."/>
            <person name="Coughlan A.Y."/>
            <person name="Deshpande S."/>
            <person name="Douglass A.P."/>
            <person name="Hanson S.J."/>
            <person name="Klenk H.-P."/>
            <person name="Labutti K."/>
            <person name="Lapidus A."/>
            <person name="Lindquist E."/>
            <person name="Lipzen A."/>
            <person name="Meier-Kolthoff J.P."/>
            <person name="Ohm R.A."/>
            <person name="Otillar R.P."/>
            <person name="Pangilinan J."/>
            <person name="Peng Y."/>
            <person name="Rokas A."/>
            <person name="Rosa C.A."/>
            <person name="Scheuner C."/>
            <person name="Sibirny A.A."/>
            <person name="Slot J.C."/>
            <person name="Stielow J.B."/>
            <person name="Sun H."/>
            <person name="Kurtzman C.P."/>
            <person name="Blackwell M."/>
            <person name="Grigoriev I.V."/>
            <person name="Jeffries T.W."/>
        </authorList>
    </citation>
    <scope>NUCLEOTIDE SEQUENCE [LARGE SCALE GENOMIC DNA]</scope>
    <source>
        <strain evidence="6">NRRL Y-2460</strain>
    </source>
</reference>
<dbReference type="SUPFAM" id="SSF48452">
    <property type="entry name" value="TPR-like"/>
    <property type="match status" value="1"/>
</dbReference>
<dbReference type="InterPro" id="IPR008978">
    <property type="entry name" value="HSP20-like_chaperone"/>
</dbReference>
<dbReference type="InterPro" id="IPR019734">
    <property type="entry name" value="TPR_rpt"/>
</dbReference>